<dbReference type="GO" id="GO:0070628">
    <property type="term" value="F:proteasome binding"/>
    <property type="evidence" value="ECO:0007669"/>
    <property type="project" value="InterPro"/>
</dbReference>
<name>A0A4U7B033_9PEZI</name>
<dbReference type="PANTHER" id="PTHR42342:SF1">
    <property type="entry name" value="STATIONARY PHASE PROTEIN 5"/>
    <property type="match status" value="1"/>
</dbReference>
<feature type="compositionally biased region" description="Acidic residues" evidence="1">
    <location>
        <begin position="382"/>
        <end position="393"/>
    </location>
</feature>
<proteinExistence type="predicted"/>
<evidence type="ECO:0000256" key="1">
    <source>
        <dbReference type="SAM" id="MobiDB-lite"/>
    </source>
</evidence>
<protein>
    <submittedName>
        <fullName evidence="2">Uncharacterized protein</fullName>
    </submittedName>
</protein>
<organism evidence="2 3">
    <name type="scientific">Elsinoe australis</name>
    <dbReference type="NCBI Taxonomy" id="40998"/>
    <lineage>
        <taxon>Eukaryota</taxon>
        <taxon>Fungi</taxon>
        <taxon>Dikarya</taxon>
        <taxon>Ascomycota</taxon>
        <taxon>Pezizomycotina</taxon>
        <taxon>Dothideomycetes</taxon>
        <taxon>Dothideomycetidae</taxon>
        <taxon>Myriangiales</taxon>
        <taxon>Elsinoaceae</taxon>
        <taxon>Elsinoe</taxon>
    </lineage>
</organism>
<dbReference type="EMBL" id="PTQR01000067">
    <property type="protein sequence ID" value="TKX22310.1"/>
    <property type="molecule type" value="Genomic_DNA"/>
</dbReference>
<comment type="caution">
    <text evidence="2">The sequence shown here is derived from an EMBL/GenBank/DDBJ whole genome shotgun (WGS) entry which is preliminary data.</text>
</comment>
<reference evidence="2 3" key="1">
    <citation type="submission" date="2018-02" db="EMBL/GenBank/DDBJ databases">
        <title>Draft genome sequences of Elsinoe sp., causing black scab on jojoba.</title>
        <authorList>
            <person name="Stodart B."/>
            <person name="Jeffress S."/>
            <person name="Ash G."/>
            <person name="Arun Chinnappa K."/>
        </authorList>
    </citation>
    <scope>NUCLEOTIDE SEQUENCE [LARGE SCALE GENOMIC DNA]</scope>
    <source>
        <strain evidence="2 3">Hillstone_2</strain>
    </source>
</reference>
<evidence type="ECO:0000313" key="2">
    <source>
        <dbReference type="EMBL" id="TKX22310.1"/>
    </source>
</evidence>
<dbReference type="InterPro" id="IPR038816">
    <property type="entry name" value="Stationary_phase_5"/>
</dbReference>
<dbReference type="PANTHER" id="PTHR42342">
    <property type="entry name" value="STATIONARY PHASE PROTEIN 5"/>
    <property type="match status" value="1"/>
</dbReference>
<gene>
    <name evidence="2" type="ORF">C1H76_5418</name>
</gene>
<dbReference type="Proteomes" id="UP000308133">
    <property type="component" value="Unassembled WGS sequence"/>
</dbReference>
<feature type="region of interest" description="Disordered" evidence="1">
    <location>
        <begin position="347"/>
        <end position="412"/>
    </location>
</feature>
<accession>A0A4U7B033</accession>
<dbReference type="AlphaFoldDB" id="A0A4U7B033"/>
<sequence>MPPLAGYWHSLLAKHGHVWKAAYREATKAVKAKLTGRVPAQVEHAYARVPVRQSVHPVARIRQGQSGWLNSKRYFHNAVRYLTTEARAGAGPTRATIKSATWTAIKQSPGRAPFASILRPNLTGGTLGRTAGGYGLGGGRVGAQRYFSHGPAGQTQVVQNVSQAVRAFMLGGQKAQFDGVSPVTGEKRYKAVTQLQHDTGKKMRELPKTTPGSHVDFSINPTVTALTPLKTVPGFDSQEQHLNTEGLLDVLSVDFSRSLKELAIVLADLKRLSVLGDLPITYHNSSLRVHFPGCDGDTIERLCDELNIQRGMVVQDEDFDAFTGTEMALLFPFAPSKPVSEADELFHQPPQGTKKQSQPIDWHDMFTPSERSYEDSTRSETGFEDIDELEEDNPWLSSPSEDEGYHFSDDVVSSSHSPLEYQGIEGIYRFIEQCDSVRRN</sequence>
<feature type="compositionally biased region" description="Polar residues" evidence="1">
    <location>
        <begin position="350"/>
        <end position="359"/>
    </location>
</feature>
<evidence type="ECO:0000313" key="3">
    <source>
        <dbReference type="Proteomes" id="UP000308133"/>
    </source>
</evidence>
<dbReference type="GO" id="GO:0043248">
    <property type="term" value="P:proteasome assembly"/>
    <property type="evidence" value="ECO:0007669"/>
    <property type="project" value="TreeGrafter"/>
</dbReference>